<dbReference type="Proteomes" id="UP000790787">
    <property type="component" value="Chromosome 13"/>
</dbReference>
<evidence type="ECO:0000313" key="1">
    <source>
        <dbReference type="Proteomes" id="UP000790787"/>
    </source>
</evidence>
<keyword evidence="1" id="KW-1185">Reference proteome</keyword>
<organism evidence="1 2">
    <name type="scientific">Nicotiana tabacum</name>
    <name type="common">Common tobacco</name>
    <dbReference type="NCBI Taxonomy" id="4097"/>
    <lineage>
        <taxon>Eukaryota</taxon>
        <taxon>Viridiplantae</taxon>
        <taxon>Streptophyta</taxon>
        <taxon>Embryophyta</taxon>
        <taxon>Tracheophyta</taxon>
        <taxon>Spermatophyta</taxon>
        <taxon>Magnoliopsida</taxon>
        <taxon>eudicotyledons</taxon>
        <taxon>Gunneridae</taxon>
        <taxon>Pentapetalae</taxon>
        <taxon>asterids</taxon>
        <taxon>lamiids</taxon>
        <taxon>Solanales</taxon>
        <taxon>Solanaceae</taxon>
        <taxon>Nicotianoideae</taxon>
        <taxon>Nicotianeae</taxon>
        <taxon>Nicotiana</taxon>
    </lineage>
</organism>
<gene>
    <name evidence="2" type="primary">LOC142168180</name>
</gene>
<evidence type="ECO:0000313" key="2">
    <source>
        <dbReference type="RefSeq" id="XP_075084940.1"/>
    </source>
</evidence>
<protein>
    <submittedName>
        <fullName evidence="2">Mitochondrial protein AtMg00860</fullName>
    </submittedName>
</protein>
<proteinExistence type="predicted"/>
<reference evidence="2" key="2">
    <citation type="submission" date="2025-08" db="UniProtKB">
        <authorList>
            <consortium name="RefSeq"/>
        </authorList>
    </citation>
    <scope>IDENTIFICATION</scope>
    <source>
        <tissue evidence="2">Leaf</tissue>
    </source>
</reference>
<sequence>MNIVFQPYLPSFIIMFIDDILVYPHSKEEHEQHLRTVLQVLREKKLYAKLSECKFWMDLVALLVHMVSSEWIKVDLEKIEAVQSWPRPSTVMEIRSFLGLAGYYCRFVEGFSSIAGQLTMLTPFRWSKECEEIFQKLKTSLTTALVLVLPSGSRSYTVYYDLSRKAESMGSLAFNIVGERHLDMDVQELANRLVSLDISELSIVLACVVFLSSLFESIKAR</sequence>
<reference evidence="1" key="1">
    <citation type="journal article" date="2014" name="Nat. Commun.">
        <title>The tobacco genome sequence and its comparison with those of tomato and potato.</title>
        <authorList>
            <person name="Sierro N."/>
            <person name="Battey J.N."/>
            <person name="Ouadi S."/>
            <person name="Bakaher N."/>
            <person name="Bovet L."/>
            <person name="Willig A."/>
            <person name="Goepfert S."/>
            <person name="Peitsch M.C."/>
            <person name="Ivanov N.V."/>
        </authorList>
    </citation>
    <scope>NUCLEOTIDE SEQUENCE [LARGE SCALE GENOMIC DNA]</scope>
</reference>
<dbReference type="RefSeq" id="XP_075084940.1">
    <property type="nucleotide sequence ID" value="XM_075228839.1"/>
</dbReference>
<name>A0AC58SIZ2_TOBAC</name>
<accession>A0AC58SIZ2</accession>